<dbReference type="OrthoDB" id="6399404at2"/>
<evidence type="ECO:0000313" key="1">
    <source>
        <dbReference type="EMBL" id="EKE87516.1"/>
    </source>
</evidence>
<accession>K2JVT2</accession>
<protein>
    <submittedName>
        <fullName evidence="1">Glycosyltransferase</fullName>
    </submittedName>
</protein>
<dbReference type="eggNOG" id="ENOG5030ATB">
    <property type="taxonomic scope" value="Bacteria"/>
</dbReference>
<organism evidence="1 2">
    <name type="scientific">Idiomarina xiamenensis 10-D-4</name>
    <dbReference type="NCBI Taxonomy" id="740709"/>
    <lineage>
        <taxon>Bacteria</taxon>
        <taxon>Pseudomonadati</taxon>
        <taxon>Pseudomonadota</taxon>
        <taxon>Gammaproteobacteria</taxon>
        <taxon>Alteromonadales</taxon>
        <taxon>Idiomarinaceae</taxon>
        <taxon>Idiomarina</taxon>
    </lineage>
</organism>
<keyword evidence="1" id="KW-0808">Transferase</keyword>
<dbReference type="Gene3D" id="2.30.110.10">
    <property type="entry name" value="Electron Transport, Fmn-binding Protein, Chain A"/>
    <property type="match status" value="1"/>
</dbReference>
<sequence length="256" mass="28789">MWNNDIFARVSADSSVELEVSLNTRKIKLKAQLIGQRQQEYLVFELARNINWHELQNLLVDAPMVIVRTLLPSGEVAAGVCSYLSTVPYPRKLLFLSYPNRVEVQNLRRSPRLEIELKAELSFVREVASDDVEMHEDAAKPALLNGLITDISAGGLGFSCLREDLETVLPEPGQAVELTAYADDQQQPLTYLVGELRSCRERQQDNLHFGIELHGGMDDFSDVVNQLVLHSRQLKHLLKAAEQRLSPKLSADLSLC</sequence>
<dbReference type="SUPFAM" id="SSF141371">
    <property type="entry name" value="PilZ domain-like"/>
    <property type="match status" value="1"/>
</dbReference>
<comment type="caution">
    <text evidence="1">The sequence shown here is derived from an EMBL/GenBank/DDBJ whole genome shotgun (WGS) entry which is preliminary data.</text>
</comment>
<dbReference type="Proteomes" id="UP000014115">
    <property type="component" value="Unassembled WGS sequence"/>
</dbReference>
<dbReference type="STRING" id="740709.A10D4_00430"/>
<dbReference type="GO" id="GO:0016740">
    <property type="term" value="F:transferase activity"/>
    <property type="evidence" value="ECO:0007669"/>
    <property type="project" value="UniProtKB-KW"/>
</dbReference>
<dbReference type="InterPro" id="IPR012349">
    <property type="entry name" value="Split_barrel_FMN-bd"/>
</dbReference>
<keyword evidence="2" id="KW-1185">Reference proteome</keyword>
<gene>
    <name evidence="1" type="ORF">A10D4_00430</name>
</gene>
<dbReference type="EMBL" id="AMRG01000001">
    <property type="protein sequence ID" value="EKE87516.1"/>
    <property type="molecule type" value="Genomic_DNA"/>
</dbReference>
<proteinExistence type="predicted"/>
<reference evidence="1 2" key="1">
    <citation type="journal article" date="2012" name="J. Bacteriol.">
        <title>Genome Sequence of Idiomarina xiamenensis Type Strain 10-D-4.</title>
        <authorList>
            <person name="Lai Q."/>
            <person name="Wang L."/>
            <person name="Wang W."/>
            <person name="Shao Z."/>
        </authorList>
    </citation>
    <scope>NUCLEOTIDE SEQUENCE [LARGE SCALE GENOMIC DNA]</scope>
    <source>
        <strain evidence="1 2">10-D-4</strain>
    </source>
</reference>
<name>K2JVT2_9GAMM</name>
<dbReference type="AlphaFoldDB" id="K2JVT2"/>
<evidence type="ECO:0000313" key="2">
    <source>
        <dbReference type="Proteomes" id="UP000014115"/>
    </source>
</evidence>
<dbReference type="RefSeq" id="WP_008487011.1">
    <property type="nucleotide sequence ID" value="NZ_AMRG01000001.1"/>
</dbReference>
<dbReference type="PATRIC" id="fig|740709.3.peg.87"/>